<dbReference type="Gene3D" id="3.40.50.1820">
    <property type="entry name" value="alpha/beta hydrolase"/>
    <property type="match status" value="1"/>
</dbReference>
<dbReference type="PANTHER" id="PTHR48081:SF9">
    <property type="entry name" value="CARBOXYLESTERASE"/>
    <property type="match status" value="1"/>
</dbReference>
<dbReference type="STRING" id="1759059.ATE48_00635"/>
<dbReference type="InterPro" id="IPR019826">
    <property type="entry name" value="Carboxylesterase_B_AS"/>
</dbReference>
<accession>A0A1B1AD96</accession>
<protein>
    <submittedName>
        <fullName evidence="4">Alpha/beta hydrolase</fullName>
    </submittedName>
</protein>
<dbReference type="AlphaFoldDB" id="A0A1B1AD96"/>
<dbReference type="PANTHER" id="PTHR48081">
    <property type="entry name" value="AB HYDROLASE SUPERFAMILY PROTEIN C4A8.06C"/>
    <property type="match status" value="1"/>
</dbReference>
<dbReference type="PROSITE" id="PS51257">
    <property type="entry name" value="PROKAR_LIPOPROTEIN"/>
    <property type="match status" value="1"/>
</dbReference>
<dbReference type="InterPro" id="IPR029058">
    <property type="entry name" value="AB_hydrolase_fold"/>
</dbReference>
<keyword evidence="2" id="KW-0732">Signal</keyword>
<keyword evidence="1 4" id="KW-0378">Hydrolase</keyword>
<name>A0A1B1AD96_9PROT</name>
<dbReference type="KEGG" id="cbot:ATE48_00635"/>
<feature type="signal peptide" evidence="2">
    <location>
        <begin position="1"/>
        <end position="21"/>
    </location>
</feature>
<reference evidence="4 5" key="1">
    <citation type="submission" date="2015-11" db="EMBL/GenBank/DDBJ databases">
        <title>Whole-Genome Sequence of Candidatus Oderbacter manganicum from the National Park Lower Oder Valley, Germany.</title>
        <authorList>
            <person name="Braun B."/>
            <person name="Liere K."/>
            <person name="Szewzyk U."/>
        </authorList>
    </citation>
    <scope>NUCLEOTIDE SEQUENCE [LARGE SCALE GENOMIC DNA]</scope>
    <source>
        <strain evidence="4 5">OTSz_A_272</strain>
    </source>
</reference>
<dbReference type="RefSeq" id="WP_066766763.1">
    <property type="nucleotide sequence ID" value="NZ_CP013244.1"/>
</dbReference>
<sequence>MHRRTLLLSAFLAACTPTLGAFNALVPKDAGARRVAQDVAYGDGRRRQLDVYAPLDGGPHPVVVFIYGGSWSSGDKGDYSFAGAALASRGFVTVIPDYRLVPEVRFPSFVDDCAAAMRWTQDHISEFGGDPLRIVLVGHSAGAYNAIMLGLDAHYLRDAGVDASRVRGVVGLAGPYDFLPFDVDATRDAFGQAHDLALTQPVHFARADAPPLLLLWGEADTTVGPRNLHGLEAAMRAAGGDVEARTYPGVNHVDIMLALSRPLRVRAPTLTDVVAFAERVTA</sequence>
<gene>
    <name evidence="4" type="ORF">ATE48_00635</name>
</gene>
<dbReference type="GO" id="GO:0016787">
    <property type="term" value="F:hydrolase activity"/>
    <property type="evidence" value="ECO:0007669"/>
    <property type="project" value="UniProtKB-KW"/>
</dbReference>
<evidence type="ECO:0000256" key="1">
    <source>
        <dbReference type="ARBA" id="ARBA00022801"/>
    </source>
</evidence>
<dbReference type="Proteomes" id="UP000092498">
    <property type="component" value="Chromosome"/>
</dbReference>
<feature type="chain" id="PRO_5008518610" evidence="2">
    <location>
        <begin position="22"/>
        <end position="282"/>
    </location>
</feature>
<dbReference type="InterPro" id="IPR049492">
    <property type="entry name" value="BD-FAE-like_dom"/>
</dbReference>
<dbReference type="SUPFAM" id="SSF53474">
    <property type="entry name" value="alpha/beta-Hydrolases"/>
    <property type="match status" value="1"/>
</dbReference>
<evidence type="ECO:0000313" key="4">
    <source>
        <dbReference type="EMBL" id="ANP44533.1"/>
    </source>
</evidence>
<dbReference type="PROSITE" id="PS00122">
    <property type="entry name" value="CARBOXYLESTERASE_B_1"/>
    <property type="match status" value="1"/>
</dbReference>
<dbReference type="OrthoDB" id="9771666at2"/>
<dbReference type="InterPro" id="IPR050300">
    <property type="entry name" value="GDXG_lipolytic_enzyme"/>
</dbReference>
<dbReference type="Pfam" id="PF20434">
    <property type="entry name" value="BD-FAE"/>
    <property type="match status" value="1"/>
</dbReference>
<evidence type="ECO:0000259" key="3">
    <source>
        <dbReference type="Pfam" id="PF20434"/>
    </source>
</evidence>
<dbReference type="EMBL" id="CP013244">
    <property type="protein sequence ID" value="ANP44533.1"/>
    <property type="molecule type" value="Genomic_DNA"/>
</dbReference>
<feature type="domain" description="BD-FAE-like" evidence="3">
    <location>
        <begin position="49"/>
        <end position="227"/>
    </location>
</feature>
<evidence type="ECO:0000313" key="5">
    <source>
        <dbReference type="Proteomes" id="UP000092498"/>
    </source>
</evidence>
<evidence type="ECO:0000256" key="2">
    <source>
        <dbReference type="SAM" id="SignalP"/>
    </source>
</evidence>
<organism evidence="4 5">
    <name type="scientific">Candidatus Viadribacter manganicus</name>
    <dbReference type="NCBI Taxonomy" id="1759059"/>
    <lineage>
        <taxon>Bacteria</taxon>
        <taxon>Pseudomonadati</taxon>
        <taxon>Pseudomonadota</taxon>
        <taxon>Alphaproteobacteria</taxon>
        <taxon>Hyphomonadales</taxon>
        <taxon>Hyphomonadaceae</taxon>
        <taxon>Candidatus Viadribacter</taxon>
    </lineage>
</organism>
<proteinExistence type="predicted"/>
<dbReference type="InParanoid" id="A0A1B1AD96"/>
<keyword evidence="5" id="KW-1185">Reference proteome</keyword>